<proteinExistence type="predicted"/>
<dbReference type="EMBL" id="DS547145">
    <property type="protein sequence ID" value="EDR00894.1"/>
    <property type="molecule type" value="Genomic_DNA"/>
</dbReference>
<sequence length="310" mass="34536">METTSSTMGCTYMKRYLKDRSPVSEKKFTGGLGAILISNSAYAVTPVNPVNARHSTETDGLSPRYGDGARLTDPSIRLRRTRGGFKSLKSHPQQDLQLPSALVYEPVVRTVDRHDTANHLAIYMLRQWRHSIPKGFFRPPVGYLVAPVCSMPVDIFYEANRAFKALLTSSQPSKFKPCMGPSEMPNEDVWVGVGCWKACLSGNPVHALRTHDKVVNQMKTVTPERRWPRLSACSSSGSDSAIELMEEPKPPVSLTQHANASPLDVRGSLMSTIKGQPVYPWPLVHYPALFNGKYTRCTVHYYVASLFYDS</sequence>
<accession>B0DWY7</accession>
<dbReference type="GeneID" id="6084170"/>
<name>B0DWY7_LACBS</name>
<evidence type="ECO:0000313" key="1">
    <source>
        <dbReference type="EMBL" id="EDR00894.1"/>
    </source>
</evidence>
<dbReference type="HOGENOM" id="CLU_897337_0_0_1"/>
<organism evidence="2">
    <name type="scientific">Laccaria bicolor (strain S238N-H82 / ATCC MYA-4686)</name>
    <name type="common">Bicoloured deceiver</name>
    <name type="synonym">Laccaria laccata var. bicolor</name>
    <dbReference type="NCBI Taxonomy" id="486041"/>
    <lineage>
        <taxon>Eukaryota</taxon>
        <taxon>Fungi</taxon>
        <taxon>Dikarya</taxon>
        <taxon>Basidiomycota</taxon>
        <taxon>Agaricomycotina</taxon>
        <taxon>Agaricomycetes</taxon>
        <taxon>Agaricomycetidae</taxon>
        <taxon>Agaricales</taxon>
        <taxon>Agaricineae</taxon>
        <taxon>Hydnangiaceae</taxon>
        <taxon>Laccaria</taxon>
    </lineage>
</organism>
<keyword evidence="2" id="KW-1185">Reference proteome</keyword>
<dbReference type="Proteomes" id="UP000001194">
    <property type="component" value="Unassembled WGS sequence"/>
</dbReference>
<protein>
    <submittedName>
        <fullName evidence="1">Predicted protein</fullName>
    </submittedName>
</protein>
<dbReference type="RefSeq" id="XP_001888488.1">
    <property type="nucleotide sequence ID" value="XM_001888453.1"/>
</dbReference>
<gene>
    <name evidence="1" type="ORF">LACBIDRAFT_333753</name>
</gene>
<dbReference type="AlphaFoldDB" id="B0DWY7"/>
<reference evidence="1 2" key="1">
    <citation type="journal article" date="2008" name="Nature">
        <title>The genome of Laccaria bicolor provides insights into mycorrhizal symbiosis.</title>
        <authorList>
            <person name="Martin F."/>
            <person name="Aerts A."/>
            <person name="Ahren D."/>
            <person name="Brun A."/>
            <person name="Danchin E.G.J."/>
            <person name="Duchaussoy F."/>
            <person name="Gibon J."/>
            <person name="Kohler A."/>
            <person name="Lindquist E."/>
            <person name="Pereda V."/>
            <person name="Salamov A."/>
            <person name="Shapiro H.J."/>
            <person name="Wuyts J."/>
            <person name="Blaudez D."/>
            <person name="Buee M."/>
            <person name="Brokstein P."/>
            <person name="Canbaeck B."/>
            <person name="Cohen D."/>
            <person name="Courty P.E."/>
            <person name="Coutinho P.M."/>
            <person name="Delaruelle C."/>
            <person name="Detter J.C."/>
            <person name="Deveau A."/>
            <person name="DiFazio S."/>
            <person name="Duplessis S."/>
            <person name="Fraissinet-Tachet L."/>
            <person name="Lucic E."/>
            <person name="Frey-Klett P."/>
            <person name="Fourrey C."/>
            <person name="Feussner I."/>
            <person name="Gay G."/>
            <person name="Grimwood J."/>
            <person name="Hoegger P.J."/>
            <person name="Jain P."/>
            <person name="Kilaru S."/>
            <person name="Labbe J."/>
            <person name="Lin Y.C."/>
            <person name="Legue V."/>
            <person name="Le Tacon F."/>
            <person name="Marmeisse R."/>
            <person name="Melayah D."/>
            <person name="Montanini B."/>
            <person name="Muratet M."/>
            <person name="Nehls U."/>
            <person name="Niculita-Hirzel H."/>
            <person name="Oudot-Le Secq M.P."/>
            <person name="Peter M."/>
            <person name="Quesneville H."/>
            <person name="Rajashekar B."/>
            <person name="Reich M."/>
            <person name="Rouhier N."/>
            <person name="Schmutz J."/>
            <person name="Yin T."/>
            <person name="Chalot M."/>
            <person name="Henrissat B."/>
            <person name="Kuees U."/>
            <person name="Lucas S."/>
            <person name="Van de Peer Y."/>
            <person name="Podila G.K."/>
            <person name="Polle A."/>
            <person name="Pukkila P.J."/>
            <person name="Richardson P.M."/>
            <person name="Rouze P."/>
            <person name="Sanders I.R."/>
            <person name="Stajich J.E."/>
            <person name="Tunlid A."/>
            <person name="Tuskan G."/>
            <person name="Grigoriev I.V."/>
        </authorList>
    </citation>
    <scope>NUCLEOTIDE SEQUENCE [LARGE SCALE GENOMIC DNA]</scope>
    <source>
        <strain evidence="2">S238N-H82 / ATCC MYA-4686</strain>
    </source>
</reference>
<dbReference type="InParanoid" id="B0DWY7"/>
<dbReference type="KEGG" id="lbc:LACBIDRAFT_333753"/>
<evidence type="ECO:0000313" key="2">
    <source>
        <dbReference type="Proteomes" id="UP000001194"/>
    </source>
</evidence>